<gene>
    <name evidence="2" type="ORF">GCM10023350_51970</name>
</gene>
<feature type="region of interest" description="Disordered" evidence="1">
    <location>
        <begin position="363"/>
        <end position="382"/>
    </location>
</feature>
<evidence type="ECO:0000256" key="1">
    <source>
        <dbReference type="SAM" id="MobiDB-lite"/>
    </source>
</evidence>
<dbReference type="Proteomes" id="UP001499882">
    <property type="component" value="Unassembled WGS sequence"/>
</dbReference>
<reference evidence="3" key="1">
    <citation type="journal article" date="2019" name="Int. J. Syst. Evol. Microbiol.">
        <title>The Global Catalogue of Microorganisms (GCM) 10K type strain sequencing project: providing services to taxonomists for standard genome sequencing and annotation.</title>
        <authorList>
            <consortium name="The Broad Institute Genomics Platform"/>
            <consortium name="The Broad Institute Genome Sequencing Center for Infectious Disease"/>
            <person name="Wu L."/>
            <person name="Ma J."/>
        </authorList>
    </citation>
    <scope>NUCLEOTIDE SEQUENCE [LARGE SCALE GENOMIC DNA]</scope>
    <source>
        <strain evidence="3">JCM 18532</strain>
    </source>
</reference>
<name>A0ABP8ZLH8_9ACTN</name>
<dbReference type="CDD" id="cd00085">
    <property type="entry name" value="HNHc"/>
    <property type="match status" value="1"/>
</dbReference>
<comment type="caution">
    <text evidence="2">The sequence shown here is derived from an EMBL/GenBank/DDBJ whole genome shotgun (WGS) entry which is preliminary data.</text>
</comment>
<proteinExistence type="predicted"/>
<dbReference type="EMBL" id="BAABKN010000037">
    <property type="protein sequence ID" value="GAA4759483.1"/>
    <property type="molecule type" value="Genomic_DNA"/>
</dbReference>
<evidence type="ECO:0000313" key="2">
    <source>
        <dbReference type="EMBL" id="GAA4759483.1"/>
    </source>
</evidence>
<keyword evidence="3" id="KW-1185">Reference proteome</keyword>
<sequence>MLADSAIADGAAAQVDEIRALEELVCAAQARQLRLAGVLDASSRDGRGVAEQVALARRESPHRGRQHLSLARIAHELPHVMTAFRRGLVTEWRVSTIARETACLSLEDRLTVDRAIAGDPEAFAGYSDRVVVAEVRKLAARLDPAAVAERRRRAESERRVTARPAPDTMLYLTALLPVAEGVAAYAALTAEAGRARAAGDPRTRGQVMADALVARVTGAQVDAGGRPVVPVSIDLVMTDLALLGGAHDGAAISGHGPVPADLARELVLRGVDAGSRTWLRRLYTSPETGELVAMDSRQRLFPRALATFLRLRDQWCRTPWCNAPIRHADHIVGVAEGGNTSAEFGQGLCECCNYAKQADGWRHRPRPGPDGHGVDITTPTGHRYRSTAPPLVGLRHPAFRQVAEGRWLLIA</sequence>
<dbReference type="InterPro" id="IPR003615">
    <property type="entry name" value="HNH_nuc"/>
</dbReference>
<accession>A0ABP8ZLH8</accession>
<protein>
    <submittedName>
        <fullName evidence="2">DUF222 domain-containing protein</fullName>
    </submittedName>
</protein>
<feature type="compositionally biased region" description="Basic and acidic residues" evidence="1">
    <location>
        <begin position="363"/>
        <end position="373"/>
    </location>
</feature>
<organism evidence="2 3">
    <name type="scientific">Nocardioides endophyticus</name>
    <dbReference type="NCBI Taxonomy" id="1353775"/>
    <lineage>
        <taxon>Bacteria</taxon>
        <taxon>Bacillati</taxon>
        <taxon>Actinomycetota</taxon>
        <taxon>Actinomycetes</taxon>
        <taxon>Propionibacteriales</taxon>
        <taxon>Nocardioidaceae</taxon>
        <taxon>Nocardioides</taxon>
    </lineage>
</organism>
<evidence type="ECO:0000313" key="3">
    <source>
        <dbReference type="Proteomes" id="UP001499882"/>
    </source>
</evidence>